<dbReference type="AlphaFoldDB" id="A0AAV1M253"/>
<reference evidence="2 3" key="1">
    <citation type="submission" date="2023-11" db="EMBL/GenBank/DDBJ databases">
        <authorList>
            <person name="Hedman E."/>
            <person name="Englund M."/>
            <person name="Stromberg M."/>
            <person name="Nyberg Akerstrom W."/>
            <person name="Nylinder S."/>
            <person name="Jareborg N."/>
            <person name="Kallberg Y."/>
            <person name="Kronander E."/>
        </authorList>
    </citation>
    <scope>NUCLEOTIDE SEQUENCE [LARGE SCALE GENOMIC DNA]</scope>
</reference>
<dbReference type="InterPro" id="IPR026983">
    <property type="entry name" value="DHC"/>
</dbReference>
<evidence type="ECO:0000313" key="2">
    <source>
        <dbReference type="EMBL" id="CAK1600592.1"/>
    </source>
</evidence>
<evidence type="ECO:0000313" key="3">
    <source>
        <dbReference type="Proteomes" id="UP001314205"/>
    </source>
</evidence>
<sequence length="768" mass="89205">MAEDLPRRVKVAWSDDLSHDSEEERERERLAQLERELAEIPVKPEYPPEDLEKLVTFIMKMTTLYDLRETDWTPETKNGIEEWILEPKSLMLCIYFNGDVLKAGFDIPLTPVYDLMYFIRQPDFVFKVETFHDDIIFGTFVDSVESNMIQILETVYAPYFFAITTWPDSVKSEFCSHIHTFLAKLTDMYYKMLGITVLYIPREGQQLSFEQASGDRELVKRLEGVVVYWTHQIKSCLEDHASVSSQKELLCPSDEYDFWVYRHENLNALLYQLQNPAVKHITKILVTTHSTFIHQFQTLCEEIVQKIKEASSNIEFLQVIKHPCAVLECVVDPDEISKHIPQIINLFRFIWKESLYYNSEARITNLFKALSNQIIILCRNYIQLDDLFDGQTKKALGEFSKCIDCCKKYREIYDVMAEAHTEENPGTWELDTGAIFNYIDSFIQRCFDMLDVCNCMIIFGRIDELEKINKPLFAGARGDQFEAKCDQIEKLFNSALGNVRNVVPVILDVQAPAWYDDILHFRTVIKDIEIIIENLVESVFEGVNHVEEAVVALYSLHNYSKRKNLKRIFKRKTAEVWGMFSDEVQDSKKDMVSNRGQFPADLPSFAGRAVVLRMRKNRLVYLKKVMTDASVWMMQCSNSEDVIMHVNRLMGAIDVAIRELWISWTHNLDDKCGAGLNRTLMRKSAENVGLMECNMDVNILDLCKEAAHWENLGLDIPVHAYQVYMKSKTLLYVYENVLAVVKGYNKILDALSDEERLLFKPLIHVSTK</sequence>
<dbReference type="GO" id="GO:0051959">
    <property type="term" value="F:dynein light intermediate chain binding"/>
    <property type="evidence" value="ECO:0007669"/>
    <property type="project" value="InterPro"/>
</dbReference>
<organism evidence="2 3">
    <name type="scientific">Parnassius mnemosyne</name>
    <name type="common">clouded apollo</name>
    <dbReference type="NCBI Taxonomy" id="213953"/>
    <lineage>
        <taxon>Eukaryota</taxon>
        <taxon>Metazoa</taxon>
        <taxon>Ecdysozoa</taxon>
        <taxon>Arthropoda</taxon>
        <taxon>Hexapoda</taxon>
        <taxon>Insecta</taxon>
        <taxon>Pterygota</taxon>
        <taxon>Neoptera</taxon>
        <taxon>Endopterygota</taxon>
        <taxon>Lepidoptera</taxon>
        <taxon>Glossata</taxon>
        <taxon>Ditrysia</taxon>
        <taxon>Papilionoidea</taxon>
        <taxon>Papilionidae</taxon>
        <taxon>Parnassiinae</taxon>
        <taxon>Parnassini</taxon>
        <taxon>Parnassius</taxon>
        <taxon>Driopa</taxon>
    </lineage>
</organism>
<dbReference type="GO" id="GO:0045505">
    <property type="term" value="F:dynein intermediate chain binding"/>
    <property type="evidence" value="ECO:0007669"/>
    <property type="project" value="InterPro"/>
</dbReference>
<dbReference type="Pfam" id="PF08385">
    <property type="entry name" value="DHC_N1"/>
    <property type="match status" value="1"/>
</dbReference>
<dbReference type="Proteomes" id="UP001314205">
    <property type="component" value="Unassembled WGS sequence"/>
</dbReference>
<dbReference type="EMBL" id="CAVLGL010000126">
    <property type="protein sequence ID" value="CAK1600592.1"/>
    <property type="molecule type" value="Genomic_DNA"/>
</dbReference>
<gene>
    <name evidence="2" type="ORF">PARMNEM_LOCUS19329</name>
</gene>
<dbReference type="GO" id="GO:0007018">
    <property type="term" value="P:microtubule-based movement"/>
    <property type="evidence" value="ECO:0007669"/>
    <property type="project" value="InterPro"/>
</dbReference>
<dbReference type="InterPro" id="IPR013594">
    <property type="entry name" value="Dynein_heavy_tail"/>
</dbReference>
<evidence type="ECO:0000259" key="1">
    <source>
        <dbReference type="Pfam" id="PF08385"/>
    </source>
</evidence>
<accession>A0AAV1M253</accession>
<dbReference type="PANTHER" id="PTHR46532">
    <property type="entry name" value="MALE FERTILITY FACTOR KL5"/>
    <property type="match status" value="1"/>
</dbReference>
<protein>
    <recommendedName>
        <fullName evidence="1">Dynein heavy chain tail domain-containing protein</fullName>
    </recommendedName>
</protein>
<dbReference type="PANTHER" id="PTHR46532:SF11">
    <property type="entry name" value="DYNEIN AXONEMAL HEAVY CHAIN 12"/>
    <property type="match status" value="1"/>
</dbReference>
<comment type="caution">
    <text evidence="2">The sequence shown here is derived from an EMBL/GenBank/DDBJ whole genome shotgun (WGS) entry which is preliminary data.</text>
</comment>
<feature type="domain" description="Dynein heavy chain tail" evidence="1">
    <location>
        <begin position="219"/>
        <end position="763"/>
    </location>
</feature>
<name>A0AAV1M253_9NEOP</name>
<dbReference type="GO" id="GO:0005858">
    <property type="term" value="C:axonemal dynein complex"/>
    <property type="evidence" value="ECO:0007669"/>
    <property type="project" value="TreeGrafter"/>
</dbReference>
<keyword evidence="3" id="KW-1185">Reference proteome</keyword>
<proteinExistence type="predicted"/>